<dbReference type="SMART" id="SM00388">
    <property type="entry name" value="HisKA"/>
    <property type="match status" value="1"/>
</dbReference>
<dbReference type="EMBL" id="AP024233">
    <property type="protein sequence ID" value="BCO09463.1"/>
    <property type="molecule type" value="Genomic_DNA"/>
</dbReference>
<dbReference type="SUPFAM" id="SSF103190">
    <property type="entry name" value="Sensory domain-like"/>
    <property type="match status" value="1"/>
</dbReference>
<dbReference type="PANTHER" id="PTHR43065:SF42">
    <property type="entry name" value="TWO-COMPONENT SENSOR PPRA"/>
    <property type="match status" value="1"/>
</dbReference>
<keyword evidence="8" id="KW-0547">Nucleotide-binding</keyword>
<keyword evidence="5 13" id="KW-0597">Phosphoprotein</keyword>
<keyword evidence="7 15" id="KW-0812">Transmembrane</keyword>
<keyword evidence="9" id="KW-0418">Kinase</keyword>
<dbReference type="PROSITE" id="PS50110">
    <property type="entry name" value="RESPONSE_REGULATORY"/>
    <property type="match status" value="1"/>
</dbReference>
<name>A0A915XKN0_9BACT</name>
<dbReference type="Pfam" id="PF14827">
    <property type="entry name" value="dCache_3"/>
    <property type="match status" value="1"/>
</dbReference>
<dbReference type="InterPro" id="IPR003594">
    <property type="entry name" value="HATPase_dom"/>
</dbReference>
<dbReference type="InterPro" id="IPR029151">
    <property type="entry name" value="Sensor-like_sf"/>
</dbReference>
<evidence type="ECO:0000256" key="5">
    <source>
        <dbReference type="ARBA" id="ARBA00022553"/>
    </source>
</evidence>
<dbReference type="InterPro" id="IPR003661">
    <property type="entry name" value="HisK_dim/P_dom"/>
</dbReference>
<evidence type="ECO:0000256" key="15">
    <source>
        <dbReference type="SAM" id="Phobius"/>
    </source>
</evidence>
<dbReference type="Proteomes" id="UP001063350">
    <property type="component" value="Chromosome"/>
</dbReference>
<dbReference type="InterPro" id="IPR035965">
    <property type="entry name" value="PAS-like_dom_sf"/>
</dbReference>
<dbReference type="GO" id="GO:0005886">
    <property type="term" value="C:plasma membrane"/>
    <property type="evidence" value="ECO:0007669"/>
    <property type="project" value="UniProtKB-SubCell"/>
</dbReference>
<dbReference type="Gene3D" id="1.10.287.130">
    <property type="match status" value="1"/>
</dbReference>
<dbReference type="GO" id="GO:0005524">
    <property type="term" value="F:ATP binding"/>
    <property type="evidence" value="ECO:0007669"/>
    <property type="project" value="UniProtKB-KW"/>
</dbReference>
<dbReference type="SUPFAM" id="SSF52172">
    <property type="entry name" value="CheY-like"/>
    <property type="match status" value="1"/>
</dbReference>
<dbReference type="InterPro" id="IPR036890">
    <property type="entry name" value="HATPase_C_sf"/>
</dbReference>
<dbReference type="RefSeq" id="WP_267926208.1">
    <property type="nucleotide sequence ID" value="NZ_AP024233.1"/>
</dbReference>
<accession>A0A915XKN0</accession>
<keyword evidence="12" id="KW-0902">Two-component regulatory system</keyword>
<feature type="domain" description="Response regulatory" evidence="17">
    <location>
        <begin position="775"/>
        <end position="891"/>
    </location>
</feature>
<keyword evidence="19" id="KW-1185">Reference proteome</keyword>
<keyword evidence="10" id="KW-0067">ATP-binding</keyword>
<dbReference type="InterPro" id="IPR036097">
    <property type="entry name" value="HisK_dim/P_sf"/>
</dbReference>
<dbReference type="AlphaFoldDB" id="A0A915XKN0"/>
<dbReference type="Pfam" id="PF00512">
    <property type="entry name" value="HisKA"/>
    <property type="match status" value="1"/>
</dbReference>
<dbReference type="PANTHER" id="PTHR43065">
    <property type="entry name" value="SENSOR HISTIDINE KINASE"/>
    <property type="match status" value="1"/>
</dbReference>
<dbReference type="Pfam" id="PF13188">
    <property type="entry name" value="PAS_8"/>
    <property type="match status" value="1"/>
</dbReference>
<dbReference type="InterPro" id="IPR011006">
    <property type="entry name" value="CheY-like_superfamily"/>
</dbReference>
<sequence>MKTVPDETKSIRRRILIPVGVVLISLLVLLMVSLAWLQQKHINTSVDRQVHAARKLFSSSMAHNALLMDNLLRIYGENPGIIQAFRDRDRNRLAQVYNHIYRQLRNDAAITSFAFLEADGKVFYRSHQPEKHGDYLYHFRLKPEAARPGKIFSKVVVGVRGNLKLRVFYPLYHEGKLLGYLAHAKGIDAITGNIKQVLGVDLIFLARKTILQNNQIRERLGTARGAGSAYTFSDYIFLASTLDRLSPTMVKALNRAMAKRPNQIFTFKADNQVYAGKTIPLINPDDSYISDIVLLNDITDETARLYRLTGVLAAFSVLMGGLLFLFFYRHASRIQDRLVTARAKLQDEIEERKKVERSLHEVNTTLAQRIDERTRALQQANRELQASTARFQTVMDSLDALVYVADMETYEILFINRYGAEIWGDITGKICWQTLQSGQDGPCEFCTNKYLLNEDGTPGPTHVWEHQNLVTGDWFECRDQAIHWTDGRIVRMEIATDINRRKQDEEEKKSLQSQLFQAQKMESIGRFTGGIAHDFNNFLTPVVGYSELLLMRRDLDPAVKKSIESIQSAGRKASHLVEQLLALSRRQILHMETVNLNTILHDMTRILSRIIGEDISIELCIQDDLGPIKGDTGQLEQVIMNLAVNARDALPEGGKLIFETGTVVLDENYTSRHPEISPGTYTMFCVTDTGKGIPREVLERIFDPFFTTKQQGKGTGLGLATVYGIVKQHKGHIFVYSEPEIGTTFKIYFPLASEETDSPGVSVQEKKSMPGGRETILVVDDEESVRQLLADTLTPIGYTIFEAATGEEAVELVQTKAPDVDLLLTDVIMPGMNGKELASRLQAVYPHLKVLFISGYTDNLIVKQGILEPGIQLLSKPVIPSVLTARIREIMDR</sequence>
<evidence type="ECO:0000259" key="17">
    <source>
        <dbReference type="PROSITE" id="PS50110"/>
    </source>
</evidence>
<dbReference type="Pfam" id="PF02518">
    <property type="entry name" value="HATPase_c"/>
    <property type="match status" value="1"/>
</dbReference>
<keyword evidence="6" id="KW-0808">Transferase</keyword>
<dbReference type="GO" id="GO:0000155">
    <property type="term" value="F:phosphorelay sensor kinase activity"/>
    <property type="evidence" value="ECO:0007669"/>
    <property type="project" value="InterPro"/>
</dbReference>
<evidence type="ECO:0000256" key="9">
    <source>
        <dbReference type="ARBA" id="ARBA00022777"/>
    </source>
</evidence>
<evidence type="ECO:0000313" key="18">
    <source>
        <dbReference type="EMBL" id="BCO09463.1"/>
    </source>
</evidence>
<dbReference type="Gene3D" id="3.30.450.20">
    <property type="entry name" value="PAS domain"/>
    <property type="match status" value="2"/>
</dbReference>
<feature type="transmembrane region" description="Helical" evidence="15">
    <location>
        <begin position="15"/>
        <end position="37"/>
    </location>
</feature>
<dbReference type="InterPro" id="IPR000014">
    <property type="entry name" value="PAS"/>
</dbReference>
<evidence type="ECO:0000313" key="19">
    <source>
        <dbReference type="Proteomes" id="UP001063350"/>
    </source>
</evidence>
<evidence type="ECO:0000256" key="14">
    <source>
        <dbReference type="SAM" id="Coils"/>
    </source>
</evidence>
<dbReference type="SMART" id="SM00387">
    <property type="entry name" value="HATPase_c"/>
    <property type="match status" value="1"/>
</dbReference>
<dbReference type="InterPro" id="IPR029150">
    <property type="entry name" value="dCache_3"/>
</dbReference>
<reference evidence="18" key="1">
    <citation type="submission" date="2020-12" db="EMBL/GenBank/DDBJ databases">
        <title>Desulfobium dissulfuricans gen. nov., sp. nov., a novel mesophilic, sulfate-reducing bacterium isolated from a deep-sea hydrothermal vent.</title>
        <authorList>
            <person name="Hashimoto Y."/>
            <person name="Tame A."/>
            <person name="Sawayama S."/>
            <person name="Miyazaki J."/>
            <person name="Takai K."/>
            <person name="Nakagawa S."/>
        </authorList>
    </citation>
    <scope>NUCLEOTIDE SEQUENCE</scope>
    <source>
        <strain evidence="18">GF1</strain>
    </source>
</reference>
<dbReference type="InterPro" id="IPR001789">
    <property type="entry name" value="Sig_transdc_resp-reg_receiver"/>
</dbReference>
<evidence type="ECO:0000256" key="1">
    <source>
        <dbReference type="ARBA" id="ARBA00000085"/>
    </source>
</evidence>
<evidence type="ECO:0000256" key="3">
    <source>
        <dbReference type="ARBA" id="ARBA00012438"/>
    </source>
</evidence>
<keyword evidence="4" id="KW-1003">Cell membrane</keyword>
<evidence type="ECO:0000256" key="7">
    <source>
        <dbReference type="ARBA" id="ARBA00022692"/>
    </source>
</evidence>
<dbReference type="Pfam" id="PF00072">
    <property type="entry name" value="Response_reg"/>
    <property type="match status" value="1"/>
</dbReference>
<feature type="modified residue" description="4-aspartylphosphate" evidence="13">
    <location>
        <position position="826"/>
    </location>
</feature>
<dbReference type="SUPFAM" id="SSF55874">
    <property type="entry name" value="ATPase domain of HSP90 chaperone/DNA topoisomerase II/histidine kinase"/>
    <property type="match status" value="1"/>
</dbReference>
<dbReference type="EC" id="2.7.13.3" evidence="3"/>
<proteinExistence type="predicted"/>
<evidence type="ECO:0000256" key="6">
    <source>
        <dbReference type="ARBA" id="ARBA00022679"/>
    </source>
</evidence>
<evidence type="ECO:0000256" key="11">
    <source>
        <dbReference type="ARBA" id="ARBA00022989"/>
    </source>
</evidence>
<keyword evidence="11 15" id="KW-1133">Transmembrane helix</keyword>
<evidence type="ECO:0000256" key="4">
    <source>
        <dbReference type="ARBA" id="ARBA00022475"/>
    </source>
</evidence>
<feature type="transmembrane region" description="Helical" evidence="15">
    <location>
        <begin position="305"/>
        <end position="328"/>
    </location>
</feature>
<comment type="catalytic activity">
    <reaction evidence="1">
        <text>ATP + protein L-histidine = ADP + protein N-phospho-L-histidine.</text>
        <dbReference type="EC" id="2.7.13.3"/>
    </reaction>
</comment>
<evidence type="ECO:0000256" key="8">
    <source>
        <dbReference type="ARBA" id="ARBA00022741"/>
    </source>
</evidence>
<organism evidence="18 19">
    <name type="scientific">Desulfolithobacter dissulfuricans</name>
    <dbReference type="NCBI Taxonomy" id="2795293"/>
    <lineage>
        <taxon>Bacteria</taxon>
        <taxon>Pseudomonadati</taxon>
        <taxon>Thermodesulfobacteriota</taxon>
        <taxon>Desulfobulbia</taxon>
        <taxon>Desulfobulbales</taxon>
        <taxon>Desulfobulbaceae</taxon>
        <taxon>Desulfolithobacter</taxon>
    </lineage>
</organism>
<evidence type="ECO:0000256" key="10">
    <source>
        <dbReference type="ARBA" id="ARBA00022840"/>
    </source>
</evidence>
<feature type="coiled-coil region" evidence="14">
    <location>
        <begin position="331"/>
        <end position="390"/>
    </location>
</feature>
<dbReference type="Gene3D" id="3.40.50.2300">
    <property type="match status" value="1"/>
</dbReference>
<evidence type="ECO:0000259" key="16">
    <source>
        <dbReference type="PROSITE" id="PS50109"/>
    </source>
</evidence>
<keyword evidence="15" id="KW-0472">Membrane</keyword>
<dbReference type="SUPFAM" id="SSF55785">
    <property type="entry name" value="PYP-like sensor domain (PAS domain)"/>
    <property type="match status" value="1"/>
</dbReference>
<evidence type="ECO:0000256" key="2">
    <source>
        <dbReference type="ARBA" id="ARBA00004651"/>
    </source>
</evidence>
<dbReference type="SUPFAM" id="SSF47384">
    <property type="entry name" value="Homodimeric domain of signal transducing histidine kinase"/>
    <property type="match status" value="1"/>
</dbReference>
<dbReference type="PRINTS" id="PR00344">
    <property type="entry name" value="BCTRLSENSOR"/>
</dbReference>
<evidence type="ECO:0000256" key="12">
    <source>
        <dbReference type="ARBA" id="ARBA00023012"/>
    </source>
</evidence>
<protein>
    <recommendedName>
        <fullName evidence="3">histidine kinase</fullName>
        <ecNumber evidence="3">2.7.13.3</ecNumber>
    </recommendedName>
</protein>
<evidence type="ECO:0000256" key="13">
    <source>
        <dbReference type="PROSITE-ProRule" id="PRU00169"/>
    </source>
</evidence>
<dbReference type="InterPro" id="IPR004358">
    <property type="entry name" value="Sig_transdc_His_kin-like_C"/>
</dbReference>
<comment type="subcellular location">
    <subcellularLocation>
        <location evidence="2">Cell membrane</location>
        <topology evidence="2">Multi-pass membrane protein</topology>
    </subcellularLocation>
</comment>
<keyword evidence="14" id="KW-0175">Coiled coil</keyword>
<gene>
    <name evidence="18" type="ORF">GF1_18390</name>
</gene>
<dbReference type="Gene3D" id="3.30.565.10">
    <property type="entry name" value="Histidine kinase-like ATPase, C-terminal domain"/>
    <property type="match status" value="1"/>
</dbReference>
<dbReference type="InterPro" id="IPR005467">
    <property type="entry name" value="His_kinase_dom"/>
</dbReference>
<dbReference type="PROSITE" id="PS50109">
    <property type="entry name" value="HIS_KIN"/>
    <property type="match status" value="1"/>
</dbReference>
<dbReference type="CDD" id="cd00082">
    <property type="entry name" value="HisKA"/>
    <property type="match status" value="1"/>
</dbReference>
<feature type="domain" description="Histidine kinase" evidence="16">
    <location>
        <begin position="530"/>
        <end position="753"/>
    </location>
</feature>
<dbReference type="SMART" id="SM00448">
    <property type="entry name" value="REC"/>
    <property type="match status" value="1"/>
</dbReference>
<dbReference type="KEGG" id="ddu:GF1_18390"/>